<dbReference type="PROSITE" id="PS00870">
    <property type="entry name" value="CLPAB_1"/>
    <property type="match status" value="1"/>
</dbReference>
<dbReference type="InterPro" id="IPR003959">
    <property type="entry name" value="ATPase_AAA_core"/>
</dbReference>
<evidence type="ECO:0000256" key="10">
    <source>
        <dbReference type="SAM" id="Coils"/>
    </source>
</evidence>
<evidence type="ECO:0000256" key="9">
    <source>
        <dbReference type="RuleBase" id="RU004432"/>
    </source>
</evidence>
<keyword evidence="6 9" id="KW-0143">Chaperone</keyword>
<dbReference type="CDD" id="cd00009">
    <property type="entry name" value="AAA"/>
    <property type="match status" value="1"/>
</dbReference>
<dbReference type="EMBL" id="JADHEI010000053">
    <property type="protein sequence ID" value="MBF2735872.1"/>
    <property type="molecule type" value="Genomic_DNA"/>
</dbReference>
<dbReference type="InterPro" id="IPR004176">
    <property type="entry name" value="Clp_R_N"/>
</dbReference>
<dbReference type="Pfam" id="PF10431">
    <property type="entry name" value="ClpB_D2-small"/>
    <property type="match status" value="1"/>
</dbReference>
<keyword evidence="5 9" id="KW-0067">ATP-binding</keyword>
<reference evidence="12" key="1">
    <citation type="submission" date="2020-10" db="EMBL/GenBank/DDBJ databases">
        <title>An improved Amphimedon queenslandica hologenome assembly reveals how three proteobacterial symbionts can extend the metabolic phenotypic of their marine sponge host.</title>
        <authorList>
            <person name="Degnan B."/>
            <person name="Degnan S."/>
            <person name="Xiang X."/>
        </authorList>
    </citation>
    <scope>NUCLEOTIDE SEQUENCE</scope>
    <source>
        <strain evidence="12">AqS2</strain>
    </source>
</reference>
<dbReference type="InterPro" id="IPR018368">
    <property type="entry name" value="ClpA/B_CS1"/>
</dbReference>
<dbReference type="Pfam" id="PF00004">
    <property type="entry name" value="AAA"/>
    <property type="match status" value="1"/>
</dbReference>
<dbReference type="InterPro" id="IPR019489">
    <property type="entry name" value="Clp_ATPase_C"/>
</dbReference>
<dbReference type="Proteomes" id="UP000604381">
    <property type="component" value="Unassembled WGS sequence"/>
</dbReference>
<dbReference type="PANTHER" id="PTHR11638">
    <property type="entry name" value="ATP-DEPENDENT CLP PROTEASE"/>
    <property type="match status" value="1"/>
</dbReference>
<organism evidence="12 13">
    <name type="scientific">Candidatus Amphirhobacter heronislandensis</name>
    <dbReference type="NCBI Taxonomy" id="1732024"/>
    <lineage>
        <taxon>Bacteria</taxon>
        <taxon>Pseudomonadati</taxon>
        <taxon>Pseudomonadota</taxon>
        <taxon>Gammaproteobacteria</taxon>
        <taxon>Candidatus Tethybacterales</taxon>
        <taxon>Candidatus Tethybacteraceae</taxon>
        <taxon>Candidatus Amphirhobacter</taxon>
    </lineage>
</organism>
<dbReference type="Gene3D" id="3.40.50.300">
    <property type="entry name" value="P-loop containing nucleotide triphosphate hydrolases"/>
    <property type="match status" value="3"/>
</dbReference>
<keyword evidence="4 9" id="KW-0547">Nucleotide-binding</keyword>
<dbReference type="PRINTS" id="PR00300">
    <property type="entry name" value="CLPPROTEASEA"/>
</dbReference>
<dbReference type="GO" id="GO:0005737">
    <property type="term" value="C:cytoplasm"/>
    <property type="evidence" value="ECO:0007669"/>
    <property type="project" value="TreeGrafter"/>
</dbReference>
<dbReference type="Pfam" id="PF17871">
    <property type="entry name" value="AAA_lid_9"/>
    <property type="match status" value="1"/>
</dbReference>
<dbReference type="GO" id="GO:0016887">
    <property type="term" value="F:ATP hydrolysis activity"/>
    <property type="evidence" value="ECO:0007669"/>
    <property type="project" value="InterPro"/>
</dbReference>
<evidence type="ECO:0000256" key="3">
    <source>
        <dbReference type="ARBA" id="ARBA00022737"/>
    </source>
</evidence>
<evidence type="ECO:0000256" key="7">
    <source>
        <dbReference type="ARBA" id="ARBA00026057"/>
    </source>
</evidence>
<dbReference type="InterPro" id="IPR050130">
    <property type="entry name" value="ClpA_ClpB"/>
</dbReference>
<dbReference type="PROSITE" id="PS51903">
    <property type="entry name" value="CLP_R"/>
    <property type="match status" value="1"/>
</dbReference>
<evidence type="ECO:0000259" key="11">
    <source>
        <dbReference type="PROSITE" id="PS51903"/>
    </source>
</evidence>
<comment type="similarity">
    <text evidence="1 9">Belongs to the ClpA/ClpB family.</text>
</comment>
<keyword evidence="3 8" id="KW-0677">Repeat</keyword>
<dbReference type="InterPro" id="IPR041546">
    <property type="entry name" value="ClpA/ClpB_AAA_lid"/>
</dbReference>
<evidence type="ECO:0000313" key="13">
    <source>
        <dbReference type="Proteomes" id="UP000604381"/>
    </source>
</evidence>
<dbReference type="SUPFAM" id="SSF81923">
    <property type="entry name" value="Double Clp-N motif"/>
    <property type="match status" value="1"/>
</dbReference>
<evidence type="ECO:0000256" key="8">
    <source>
        <dbReference type="PROSITE-ProRule" id="PRU01251"/>
    </source>
</evidence>
<name>A0A930UJ37_9GAMM</name>
<evidence type="ECO:0000313" key="12">
    <source>
        <dbReference type="EMBL" id="MBF2735872.1"/>
    </source>
</evidence>
<dbReference type="GO" id="GO:0034605">
    <property type="term" value="P:cellular response to heat"/>
    <property type="evidence" value="ECO:0007669"/>
    <property type="project" value="TreeGrafter"/>
</dbReference>
<dbReference type="PANTHER" id="PTHR11638:SF18">
    <property type="entry name" value="HEAT SHOCK PROTEIN 104"/>
    <property type="match status" value="1"/>
</dbReference>
<evidence type="ECO:0000256" key="6">
    <source>
        <dbReference type="ARBA" id="ARBA00023186"/>
    </source>
</evidence>
<feature type="coiled-coil region" evidence="10">
    <location>
        <begin position="408"/>
        <end position="488"/>
    </location>
</feature>
<keyword evidence="10" id="KW-0175">Coiled coil</keyword>
<evidence type="ECO:0000256" key="1">
    <source>
        <dbReference type="ARBA" id="ARBA00008675"/>
    </source>
</evidence>
<comment type="subunit">
    <text evidence="7">Homohexamer. The oligomerization is ATP-dependent.</text>
</comment>
<dbReference type="InterPro" id="IPR001270">
    <property type="entry name" value="ClpA/B"/>
</dbReference>
<comment type="caution">
    <text evidence="12">The sequence shown here is derived from an EMBL/GenBank/DDBJ whole genome shotgun (WGS) entry which is preliminary data.</text>
</comment>
<dbReference type="InterPro" id="IPR036628">
    <property type="entry name" value="Clp_N_dom_sf"/>
</dbReference>
<dbReference type="SMART" id="SM01086">
    <property type="entry name" value="ClpB_D2-small"/>
    <property type="match status" value="1"/>
</dbReference>
<dbReference type="FunFam" id="3.40.50.300:FF:000120">
    <property type="entry name" value="ATP-dependent chaperone ClpB"/>
    <property type="match status" value="1"/>
</dbReference>
<gene>
    <name evidence="12" type="ORF">ISN26_07380</name>
</gene>
<keyword evidence="13" id="KW-1185">Reference proteome</keyword>
<dbReference type="CDD" id="cd19499">
    <property type="entry name" value="RecA-like_ClpB_Hsp104-like"/>
    <property type="match status" value="1"/>
</dbReference>
<dbReference type="InterPro" id="IPR003593">
    <property type="entry name" value="AAA+_ATPase"/>
</dbReference>
<dbReference type="SMART" id="SM00382">
    <property type="entry name" value="AAA"/>
    <property type="match status" value="2"/>
</dbReference>
<dbReference type="FunFam" id="3.40.50.300:FF:000010">
    <property type="entry name" value="Chaperone clpB 1, putative"/>
    <property type="match status" value="1"/>
</dbReference>
<accession>A0A930UJ37</accession>
<dbReference type="InterPro" id="IPR028299">
    <property type="entry name" value="ClpA/B_CS2"/>
</dbReference>
<dbReference type="Pfam" id="PF02861">
    <property type="entry name" value="Clp_N"/>
    <property type="match status" value="1"/>
</dbReference>
<dbReference type="Pfam" id="PF07724">
    <property type="entry name" value="AAA_2"/>
    <property type="match status" value="1"/>
</dbReference>
<evidence type="ECO:0000256" key="2">
    <source>
        <dbReference type="ARBA" id="ARBA00017574"/>
    </source>
</evidence>
<feature type="domain" description="Clp R" evidence="11">
    <location>
        <begin position="2"/>
        <end position="145"/>
    </location>
</feature>
<dbReference type="Gene3D" id="1.10.1780.10">
    <property type="entry name" value="Clp, N-terminal domain"/>
    <property type="match status" value="1"/>
</dbReference>
<evidence type="ECO:0000256" key="4">
    <source>
        <dbReference type="ARBA" id="ARBA00022741"/>
    </source>
</evidence>
<evidence type="ECO:0000256" key="5">
    <source>
        <dbReference type="ARBA" id="ARBA00022840"/>
    </source>
</evidence>
<protein>
    <recommendedName>
        <fullName evidence="2">Chaperone protein ClpB</fullName>
    </recommendedName>
</protein>
<dbReference type="PROSITE" id="PS00871">
    <property type="entry name" value="CLPAB_2"/>
    <property type="match status" value="1"/>
</dbReference>
<dbReference type="FunFam" id="3.40.50.300:FF:000025">
    <property type="entry name" value="ATP-dependent Clp protease subunit"/>
    <property type="match status" value="1"/>
</dbReference>
<sequence>MKDRFTPQLQESLHAAYRKALAADSGGIEPLHLVAALAADDDGVLASVAAMGEVRIAALRQGLADAIGRLPKVAANEEELGLAPALRKVMNLGFKEVEKAGGGALDTDTLLGLCVAKDPAVGKVFKGLGLEPKRFAALHERARAGTAAGEEAAEAPAKKLRKYTVDLTAQAEEGLLDPVIGRDDEIRRAMQILQRRTKNNPLLIGEPGVGKTAVVEGLAQRIVAGEVPEGLRGRRLLSLDLGSMQAGASMLGQFEKRFKGVIEAVTAAPERYIIFIDEIHTLMDAGGMMDAANMLKPALARGELHCVGATTIDEYRKHIERDAALVRRFQRLAVEEPDAEAAISILRGLADRYALHHGVRITDAAVVAAVEMSQRYVSDGRLPDKALDLMDEAAAKLKIEQDSKPEEVDRLERRLAQLKMDEAALRRAEGADAAKRLDEHGKKVAAAERELAALHEEWRAEKAYFEKIKDAKEKIAKLRKEFDELWKKSDWEGAAKIKNEEIPRLEETIAAPRPRGGRRLLADEVGEREVAEVVARATGIPVSQMLDSHKQRVLGLEKHLRSRVIAQDEAAAAVAAAVTRAYAGMADRSRPLGCFMFLGSTGVGKTELSKELARYLFGGEKHLLRFDMSEYMESHSVARMIGAPPGYIGHDEGGQLTEAVRRRPYCVALFDEIEKAHPEVVNILLQVLDDGRLTDGRGRQVDFRNTVIIMTSNVGARALAEAADREEAVEAVRAQARDRFPPEFLNRLDDLIVFNPLDAEAGVAIARLQLEELKERLVAEKIDFAYDERAARLLAARGSGSEYGARPLKREMQRAIENPLAQRIVAGELRAGGGVRVSAADREFTFDAAPALLALQEGDGV</sequence>
<dbReference type="Gene3D" id="1.10.8.60">
    <property type="match status" value="1"/>
</dbReference>
<dbReference type="SUPFAM" id="SSF52540">
    <property type="entry name" value="P-loop containing nucleoside triphosphate hydrolases"/>
    <property type="match status" value="2"/>
</dbReference>
<dbReference type="InterPro" id="IPR027417">
    <property type="entry name" value="P-loop_NTPase"/>
</dbReference>
<dbReference type="GO" id="GO:0005524">
    <property type="term" value="F:ATP binding"/>
    <property type="evidence" value="ECO:0007669"/>
    <property type="project" value="UniProtKB-KW"/>
</dbReference>
<proteinExistence type="inferred from homology"/>
<dbReference type="AlphaFoldDB" id="A0A930UJ37"/>